<organism evidence="8">
    <name type="scientific">Penicillium chrysogenum</name>
    <name type="common">Penicillium notatum</name>
    <dbReference type="NCBI Taxonomy" id="5076"/>
    <lineage>
        <taxon>Eukaryota</taxon>
        <taxon>Fungi</taxon>
        <taxon>Dikarya</taxon>
        <taxon>Ascomycota</taxon>
        <taxon>Pezizomycotina</taxon>
        <taxon>Eurotiomycetes</taxon>
        <taxon>Eurotiomycetidae</taxon>
        <taxon>Eurotiales</taxon>
        <taxon>Aspergillaceae</taxon>
        <taxon>Penicillium</taxon>
        <taxon>Penicillium chrysogenum species complex</taxon>
    </lineage>
</organism>
<name>A0A167VLF9_PENCH</name>
<sequence length="249" mass="28472">MNAFEMVSLSARWSMENGPPSGRSTDEVRVVPETSSASHYGASRRAASPRIAAIRIPVIPPGYQQIPGYETHRQRQEARALMGSIAERRGRPTPAPILIRGDAPSLLSHRRRWCRFYKFCSPELTTGYELVKCNILQDSFRKDKTVLVHWDMQRQAYVDIDASQQTGFGVVIYHVKRSYQHKDLSKSPPSNVVEPIMFLSRLLSPAEKNYWATELEVSCITWTLRKVRHLVEGAKEPVVFYTDHLGCWR</sequence>
<feature type="domain" description="Reverse transcriptase RNase H-like" evidence="7">
    <location>
        <begin position="151"/>
        <end position="244"/>
    </location>
</feature>
<dbReference type="GO" id="GO:0016787">
    <property type="term" value="F:hydrolase activity"/>
    <property type="evidence" value="ECO:0007669"/>
    <property type="project" value="UniProtKB-KW"/>
</dbReference>
<accession>A0A167VLF9</accession>
<keyword evidence="4" id="KW-0255">Endonuclease</keyword>
<evidence type="ECO:0000313" key="8">
    <source>
        <dbReference type="EMBL" id="KZN90654.1"/>
    </source>
</evidence>
<evidence type="ECO:0000256" key="6">
    <source>
        <dbReference type="ARBA" id="ARBA00022918"/>
    </source>
</evidence>
<dbReference type="InterPro" id="IPR041373">
    <property type="entry name" value="RT_RNaseH"/>
</dbReference>
<evidence type="ECO:0000256" key="2">
    <source>
        <dbReference type="ARBA" id="ARBA00022695"/>
    </source>
</evidence>
<evidence type="ECO:0000256" key="4">
    <source>
        <dbReference type="ARBA" id="ARBA00022759"/>
    </source>
</evidence>
<keyword evidence="2" id="KW-0548">Nucleotidyltransferase</keyword>
<dbReference type="Pfam" id="PF17917">
    <property type="entry name" value="RT_RNaseH"/>
    <property type="match status" value="1"/>
</dbReference>
<protein>
    <recommendedName>
        <fullName evidence="7">Reverse transcriptase RNase H-like domain-containing protein</fullName>
    </recommendedName>
</protein>
<dbReference type="SUPFAM" id="SSF56672">
    <property type="entry name" value="DNA/RNA polymerases"/>
    <property type="match status" value="1"/>
</dbReference>
<dbReference type="Proteomes" id="UP000076449">
    <property type="component" value="Chromosome I"/>
</dbReference>
<dbReference type="InterPro" id="IPR043502">
    <property type="entry name" value="DNA/RNA_pol_sf"/>
</dbReference>
<keyword evidence="1" id="KW-0808">Transferase</keyword>
<keyword evidence="5" id="KW-0378">Hydrolase</keyword>
<keyword evidence="6" id="KW-0695">RNA-directed DNA polymerase</keyword>
<dbReference type="GO" id="GO:0003964">
    <property type="term" value="F:RNA-directed DNA polymerase activity"/>
    <property type="evidence" value="ECO:0007669"/>
    <property type="project" value="UniProtKB-KW"/>
</dbReference>
<dbReference type="GO" id="GO:0004519">
    <property type="term" value="F:endonuclease activity"/>
    <property type="evidence" value="ECO:0007669"/>
    <property type="project" value="UniProtKB-KW"/>
</dbReference>
<evidence type="ECO:0000256" key="5">
    <source>
        <dbReference type="ARBA" id="ARBA00022801"/>
    </source>
</evidence>
<reference evidence="8" key="1">
    <citation type="journal article" date="2014" name="Genome Announc.">
        <title>Complete sequencing and chromosome-scale genome assembly of the industrial progenitor strain P2niaD18 from the penicillin producer Penicillium chrysogenum.</title>
        <authorList>
            <person name="Specht T."/>
            <person name="Dahlmann T.A."/>
            <person name="Zadra I."/>
            <person name="Kurnsteiner H."/>
            <person name="Kuck U."/>
        </authorList>
    </citation>
    <scope>NUCLEOTIDE SEQUENCE [LARGE SCALE GENOMIC DNA]</scope>
    <source>
        <strain evidence="8">P2niaD18</strain>
    </source>
</reference>
<evidence type="ECO:0000256" key="3">
    <source>
        <dbReference type="ARBA" id="ARBA00022722"/>
    </source>
</evidence>
<dbReference type="PhylomeDB" id="A0A167VLF9"/>
<gene>
    <name evidence="8" type="ORF">EN45_007760</name>
</gene>
<evidence type="ECO:0000256" key="1">
    <source>
        <dbReference type="ARBA" id="ARBA00022679"/>
    </source>
</evidence>
<dbReference type="AlphaFoldDB" id="A0A167VLF9"/>
<evidence type="ECO:0000259" key="7">
    <source>
        <dbReference type="Pfam" id="PF17917"/>
    </source>
</evidence>
<keyword evidence="3" id="KW-0540">Nuclease</keyword>
<proteinExistence type="predicted"/>
<dbReference type="EMBL" id="CM002798">
    <property type="protein sequence ID" value="KZN90654.1"/>
    <property type="molecule type" value="Genomic_DNA"/>
</dbReference>